<protein>
    <recommendedName>
        <fullName evidence="1">Helix-turn-helix domain-containing protein</fullName>
    </recommendedName>
</protein>
<sequence>MELPEWIDPARVPADLFEWPLDRQQMYVQMMAHMREGFRAQDEAADARRELPRPPKADSRQLAYASLYGDRDLMERPLTDEERFEFEALVAQATAGETRLPVYNQQVTLLTLSEAAEQLGISVTGVRRLIRCHRLHMIRLGRTVRVRSDLVWALIHRPDLEAGVYSMGPAYRNTCENDAQHLGVPVDEVARMFRVHPRTVFRWADRGRATGMMRIIGHGDEAMVTARALSSIRVPFQSEQLRPVHPDGLRGFSREAKRAAAEAERRTRDHIDFSEARRTDVLIEGISGARLYTYPEIARMLNISVSGARKAVARAGISHSIIGGAARVHGDDVMYLWRSRMEGYNRRHGIDEKIPNPRPSLLPLTEVAAKLGVTVRTVRRRIAAGALKGVIRSGKLWVRRADLVIYTDGAGRAEQVRIEKAKAKKRAERRGADLELEHIIAFLKWAKWDSPEVDTDLLLHTRASAANYAQCRQTVIEQLVREGLIPARRCGRDLQIRLVDLVAAGVFSAKVARMCPGLRIEEEHARHNVRSEFLSFEQVAEVVERPVSEVRRLVEAGVLRGVKFGRVHRLHMSEVSGPGLAMFNEIAPPYEKLKYRRMRWEMTVNEAANELGLSERSVVRWMRKGALLGYYAVRQKNKQLPSGIWAKVDVPVNRNGMLLQRKHVLAARRLRQARGMLPRDVIEVTQERVDAGNLPELQPWQEFRIVEGERL</sequence>
<dbReference type="Pfam" id="PF12728">
    <property type="entry name" value="HTH_17"/>
    <property type="match status" value="1"/>
</dbReference>
<dbReference type="Proteomes" id="UP000037594">
    <property type="component" value="Unassembled WGS sequence"/>
</dbReference>
<evidence type="ECO:0000313" key="3">
    <source>
        <dbReference type="Proteomes" id="UP000037594"/>
    </source>
</evidence>
<proteinExistence type="predicted"/>
<dbReference type="InterPro" id="IPR041657">
    <property type="entry name" value="HTH_17"/>
</dbReference>
<reference evidence="2 3" key="1">
    <citation type="submission" date="2015-06" db="EMBL/GenBank/DDBJ databases">
        <title>Genome sequence of Mycobacterium conceptionense strain MLE.</title>
        <authorList>
            <person name="Greninger A.L."/>
            <person name="Cunningham G."/>
            <person name="Chiu C.Y."/>
            <person name="Miller S."/>
        </authorList>
    </citation>
    <scope>NUCLEOTIDE SEQUENCE [LARGE SCALE GENOMIC DNA]</scope>
    <source>
        <strain evidence="2 3">MLE</strain>
    </source>
</reference>
<feature type="domain" description="Helix-turn-helix" evidence="1">
    <location>
        <begin position="109"/>
        <end position="149"/>
    </location>
</feature>
<dbReference type="GO" id="GO:0003677">
    <property type="term" value="F:DNA binding"/>
    <property type="evidence" value="ECO:0007669"/>
    <property type="project" value="InterPro"/>
</dbReference>
<name>A0A0J8WX16_9MYCO</name>
<evidence type="ECO:0000259" key="1">
    <source>
        <dbReference type="Pfam" id="PF12728"/>
    </source>
</evidence>
<evidence type="ECO:0000313" key="2">
    <source>
        <dbReference type="EMBL" id="KMV17574.1"/>
    </source>
</evidence>
<gene>
    <name evidence="2" type="ORF">ACT17_14855</name>
</gene>
<dbReference type="PATRIC" id="fig|451644.5.peg.3072"/>
<comment type="caution">
    <text evidence="2">The sequence shown here is derived from an EMBL/GenBank/DDBJ whole genome shotgun (WGS) entry which is preliminary data.</text>
</comment>
<dbReference type="NCBIfam" id="TIGR01764">
    <property type="entry name" value="excise"/>
    <property type="match status" value="1"/>
</dbReference>
<dbReference type="EMBL" id="LFOD01000012">
    <property type="protein sequence ID" value="KMV17574.1"/>
    <property type="molecule type" value="Genomic_DNA"/>
</dbReference>
<accession>A0A0J8WX16</accession>
<dbReference type="InterPro" id="IPR010093">
    <property type="entry name" value="SinI_DNA-bd"/>
</dbReference>
<dbReference type="AlphaFoldDB" id="A0A0J8WX16"/>
<organism evidence="2 3">
    <name type="scientific">Mycolicibacterium conceptionense</name>
    <dbReference type="NCBI Taxonomy" id="451644"/>
    <lineage>
        <taxon>Bacteria</taxon>
        <taxon>Bacillati</taxon>
        <taxon>Actinomycetota</taxon>
        <taxon>Actinomycetes</taxon>
        <taxon>Mycobacteriales</taxon>
        <taxon>Mycobacteriaceae</taxon>
        <taxon>Mycolicibacterium</taxon>
    </lineage>
</organism>